<dbReference type="SUPFAM" id="SSF52833">
    <property type="entry name" value="Thioredoxin-like"/>
    <property type="match status" value="1"/>
</dbReference>
<keyword evidence="2" id="KW-0408">Iron</keyword>
<dbReference type="InterPro" id="IPR037225">
    <property type="entry name" value="Nuo51_FMN-bd_sf"/>
</dbReference>
<feature type="region of interest" description="Disordered" evidence="4">
    <location>
        <begin position="145"/>
        <end position="171"/>
    </location>
</feature>
<evidence type="ECO:0000256" key="1">
    <source>
        <dbReference type="ARBA" id="ARBA00022723"/>
    </source>
</evidence>
<comment type="caution">
    <text evidence="5">The sequence shown here is derived from an EMBL/GenBank/DDBJ whole genome shotgun (WGS) entry which is preliminary data.</text>
</comment>
<evidence type="ECO:0000313" key="6">
    <source>
        <dbReference type="Proteomes" id="UP000599074"/>
    </source>
</evidence>
<dbReference type="Gene3D" id="1.10.10.1590">
    <property type="entry name" value="NADH-quinone oxidoreductase subunit E"/>
    <property type="match status" value="1"/>
</dbReference>
<dbReference type="GO" id="GO:0046872">
    <property type="term" value="F:metal ion binding"/>
    <property type="evidence" value="ECO:0007669"/>
    <property type="project" value="UniProtKB-KW"/>
</dbReference>
<evidence type="ECO:0000313" key="5">
    <source>
        <dbReference type="EMBL" id="GII24838.1"/>
    </source>
</evidence>
<accession>A0A8J3TE83</accession>
<dbReference type="Pfam" id="PF01257">
    <property type="entry name" value="2Fe-2S_thioredx"/>
    <property type="match status" value="1"/>
</dbReference>
<protein>
    <submittedName>
        <fullName evidence="5">Uncharacterized protein</fullName>
    </submittedName>
</protein>
<keyword evidence="1" id="KW-0479">Metal-binding</keyword>
<evidence type="ECO:0000256" key="3">
    <source>
        <dbReference type="ARBA" id="ARBA00023014"/>
    </source>
</evidence>
<dbReference type="EMBL" id="BOON01000041">
    <property type="protein sequence ID" value="GII24838.1"/>
    <property type="molecule type" value="Genomic_DNA"/>
</dbReference>
<gene>
    <name evidence="5" type="ORF">Pme01_44350</name>
</gene>
<dbReference type="InterPro" id="IPR041921">
    <property type="entry name" value="NuoE_N"/>
</dbReference>
<evidence type="ECO:0000256" key="4">
    <source>
        <dbReference type="SAM" id="MobiDB-lite"/>
    </source>
</evidence>
<keyword evidence="3" id="KW-0411">Iron-sulfur</keyword>
<evidence type="ECO:0000256" key="2">
    <source>
        <dbReference type="ARBA" id="ARBA00023004"/>
    </source>
</evidence>
<feature type="compositionally biased region" description="Low complexity" evidence="4">
    <location>
        <begin position="233"/>
        <end position="264"/>
    </location>
</feature>
<dbReference type="SUPFAM" id="SSF142019">
    <property type="entry name" value="Nqo1 FMN-binding domain-like"/>
    <property type="match status" value="1"/>
</dbReference>
<dbReference type="PANTHER" id="PTHR43342:SF2">
    <property type="entry name" value="POTENTIAL NAD-REDUCING HYDROGENASE SUBUNIT"/>
    <property type="match status" value="1"/>
</dbReference>
<dbReference type="PANTHER" id="PTHR43342">
    <property type="entry name" value="NADH-QUINONE OXIDOREDUCTASE, E SUBUNIT"/>
    <property type="match status" value="1"/>
</dbReference>
<name>A0A8J3TE83_9ACTN</name>
<dbReference type="InterPro" id="IPR036249">
    <property type="entry name" value="Thioredoxin-like_sf"/>
</dbReference>
<sequence>MTRPAVSPGQTSTPREAFVEWQQRFGQPGMSALRRLDEVKAQRGVIGDDDVRRIAAELGWPVAALSGTASFYADLAGTGRGRRHVRVCTGTSCFVSTLGRHVTQAETALGVPCDGCASDGSVSLQGVHCLGYCYASPAALDGDRPRTGPSLGGLLEPADGDEGTAPPVPYRSTGRRAVVLAGMVGAEGPWEVWPGVLAAGSPAHVIAEVGKSGLRGRGGAGFSRLSPLRRSSSVRWASRNSRSSARSARSKTSNRSSSPASRRSMPACRGSSVDPRDRWTGSDRIPQQQAPRWIVERAPSRAIVKTCG</sequence>
<dbReference type="InterPro" id="IPR028431">
    <property type="entry name" value="NADP_DH_HndA-like"/>
</dbReference>
<proteinExistence type="predicted"/>
<dbReference type="AlphaFoldDB" id="A0A8J3TE83"/>
<feature type="region of interest" description="Disordered" evidence="4">
    <location>
        <begin position="233"/>
        <end position="294"/>
    </location>
</feature>
<reference evidence="5" key="1">
    <citation type="submission" date="2021-01" db="EMBL/GenBank/DDBJ databases">
        <title>Whole genome shotgun sequence of Planosporangium mesophilum NBRC 109066.</title>
        <authorList>
            <person name="Komaki H."/>
            <person name="Tamura T."/>
        </authorList>
    </citation>
    <scope>NUCLEOTIDE SEQUENCE</scope>
    <source>
        <strain evidence="5">NBRC 109066</strain>
    </source>
</reference>
<organism evidence="5 6">
    <name type="scientific">Planosporangium mesophilum</name>
    <dbReference type="NCBI Taxonomy" id="689768"/>
    <lineage>
        <taxon>Bacteria</taxon>
        <taxon>Bacillati</taxon>
        <taxon>Actinomycetota</taxon>
        <taxon>Actinomycetes</taxon>
        <taxon>Micromonosporales</taxon>
        <taxon>Micromonosporaceae</taxon>
        <taxon>Planosporangium</taxon>
    </lineage>
</organism>
<dbReference type="Gene3D" id="3.40.30.10">
    <property type="entry name" value="Glutaredoxin"/>
    <property type="match status" value="1"/>
</dbReference>
<keyword evidence="6" id="KW-1185">Reference proteome</keyword>
<dbReference type="GO" id="GO:0051536">
    <property type="term" value="F:iron-sulfur cluster binding"/>
    <property type="evidence" value="ECO:0007669"/>
    <property type="project" value="UniProtKB-KW"/>
</dbReference>
<dbReference type="Proteomes" id="UP000599074">
    <property type="component" value="Unassembled WGS sequence"/>
</dbReference>